<dbReference type="EMBL" id="BMOD01000017">
    <property type="protein sequence ID" value="GGJ46777.1"/>
    <property type="molecule type" value="Genomic_DNA"/>
</dbReference>
<name>A0ABQ2D5I8_9DEIO</name>
<keyword evidence="3" id="KW-1185">Reference proteome</keyword>
<protein>
    <submittedName>
        <fullName evidence="2">Uncharacterized protein</fullName>
    </submittedName>
</protein>
<evidence type="ECO:0000313" key="2">
    <source>
        <dbReference type="EMBL" id="GGJ46777.1"/>
    </source>
</evidence>
<reference evidence="3" key="1">
    <citation type="journal article" date="2019" name="Int. J. Syst. Evol. Microbiol.">
        <title>The Global Catalogue of Microorganisms (GCM) 10K type strain sequencing project: providing services to taxonomists for standard genome sequencing and annotation.</title>
        <authorList>
            <consortium name="The Broad Institute Genomics Platform"/>
            <consortium name="The Broad Institute Genome Sequencing Center for Infectious Disease"/>
            <person name="Wu L."/>
            <person name="Ma J."/>
        </authorList>
    </citation>
    <scope>NUCLEOTIDE SEQUENCE [LARGE SCALE GENOMIC DNA]</scope>
    <source>
        <strain evidence="3">JCM 14370</strain>
    </source>
</reference>
<accession>A0ABQ2D5I8</accession>
<organism evidence="2 3">
    <name type="scientific">Deinococcus roseus</name>
    <dbReference type="NCBI Taxonomy" id="392414"/>
    <lineage>
        <taxon>Bacteria</taxon>
        <taxon>Thermotogati</taxon>
        <taxon>Deinococcota</taxon>
        <taxon>Deinococci</taxon>
        <taxon>Deinococcales</taxon>
        <taxon>Deinococcaceae</taxon>
        <taxon>Deinococcus</taxon>
    </lineage>
</organism>
<evidence type="ECO:0000256" key="1">
    <source>
        <dbReference type="SAM" id="MobiDB-lite"/>
    </source>
</evidence>
<sequence>MVLFGPDFRDAVNVEKIKRAVKIKEGLLALTCLQPHQACKGEIHQGRPGVKTPEIQPQATGGKFSGNQVLPFGK</sequence>
<feature type="region of interest" description="Disordered" evidence="1">
    <location>
        <begin position="43"/>
        <end position="74"/>
    </location>
</feature>
<gene>
    <name evidence="2" type="ORF">GCM10008938_36180</name>
</gene>
<proteinExistence type="predicted"/>
<comment type="caution">
    <text evidence="2">The sequence shown here is derived from an EMBL/GenBank/DDBJ whole genome shotgun (WGS) entry which is preliminary data.</text>
</comment>
<evidence type="ECO:0000313" key="3">
    <source>
        <dbReference type="Proteomes" id="UP000632222"/>
    </source>
</evidence>
<dbReference type="Proteomes" id="UP000632222">
    <property type="component" value="Unassembled WGS sequence"/>
</dbReference>